<dbReference type="InterPro" id="IPR010126">
    <property type="entry name" value="Esterase_phb"/>
</dbReference>
<dbReference type="PANTHER" id="PTHR43037:SF1">
    <property type="entry name" value="BLL1128 PROTEIN"/>
    <property type="match status" value="1"/>
</dbReference>
<organism evidence="4 5">
    <name type="scientific">Rhodovulum sulfidophilum</name>
    <name type="common">Rhodobacter sulfidophilus</name>
    <dbReference type="NCBI Taxonomy" id="35806"/>
    <lineage>
        <taxon>Bacteria</taxon>
        <taxon>Pseudomonadati</taxon>
        <taxon>Pseudomonadota</taxon>
        <taxon>Alphaproteobacteria</taxon>
        <taxon>Rhodobacterales</taxon>
        <taxon>Paracoccaceae</taxon>
        <taxon>Rhodovulum</taxon>
    </lineage>
</organism>
<reference evidence="4 5" key="1">
    <citation type="submission" date="2017-08" db="EMBL/GenBank/DDBJ databases">
        <title>Infants hospitalized years apart are colonized by the same room-sourced microbial strains.</title>
        <authorList>
            <person name="Brooks B."/>
            <person name="Olm M.R."/>
            <person name="Firek B.A."/>
            <person name="Baker R."/>
            <person name="Thomas B.C."/>
            <person name="Morowitz M.J."/>
            <person name="Banfield J.F."/>
        </authorList>
    </citation>
    <scope>NUCLEOTIDE SEQUENCE [LARGE SCALE GENOMIC DNA]</scope>
    <source>
        <strain evidence="4">S2_005_002_R2_34</strain>
    </source>
</reference>
<comment type="caution">
    <text evidence="4">The sequence shown here is derived from an EMBL/GenBank/DDBJ whole genome shotgun (WGS) entry which is preliminary data.</text>
</comment>
<evidence type="ECO:0000313" key="4">
    <source>
        <dbReference type="EMBL" id="PZQ51335.1"/>
    </source>
</evidence>
<dbReference type="Proteomes" id="UP000249185">
    <property type="component" value="Unassembled WGS sequence"/>
</dbReference>
<name>A0A2W5NKF4_RHOSU</name>
<dbReference type="GO" id="GO:0016787">
    <property type="term" value="F:hydrolase activity"/>
    <property type="evidence" value="ECO:0007669"/>
    <property type="project" value="UniProtKB-KW"/>
</dbReference>
<dbReference type="Pfam" id="PF10503">
    <property type="entry name" value="Esterase_PHB"/>
    <property type="match status" value="1"/>
</dbReference>
<evidence type="ECO:0000313" key="5">
    <source>
        <dbReference type="Proteomes" id="UP000249185"/>
    </source>
</evidence>
<dbReference type="SUPFAM" id="SSF53474">
    <property type="entry name" value="alpha/beta-Hydrolases"/>
    <property type="match status" value="2"/>
</dbReference>
<dbReference type="InterPro" id="IPR029058">
    <property type="entry name" value="AB_hydrolase_fold"/>
</dbReference>
<evidence type="ECO:0000256" key="2">
    <source>
        <dbReference type="ARBA" id="ARBA00022801"/>
    </source>
</evidence>
<dbReference type="PANTHER" id="PTHR43037">
    <property type="entry name" value="UNNAMED PRODUCT-RELATED"/>
    <property type="match status" value="1"/>
</dbReference>
<gene>
    <name evidence="4" type="ORF">DI556_03975</name>
</gene>
<dbReference type="Gene3D" id="3.40.50.1820">
    <property type="entry name" value="alpha/beta hydrolase"/>
    <property type="match status" value="1"/>
</dbReference>
<keyword evidence="1" id="KW-0732">Signal</keyword>
<sequence length="423" mass="44051">MSREFPVAEATAAASKRTNDARAARASRATALSDATRRLGEALGLRPRRAAAVSAAPDLAPEDRVTRLPARPPRTAGAPAALAAGAASVTPLPVRRQAPRYWTPLDEMAGNARRAQRGLGEAVRLLREGRHAFWPGLVGDLAPATGPEIPAGARFDARHFDCDAGGRDYRLYVPTLRAGAPRGLILMLHGCRQNPEDFALGTGMNDQAEAEGLILVYPRQTPCRNASSCWNWFRASDQARGAGEPAILAGMVRSVAEEFGVPAERCFVAGLSAGGAMAAVLAEAYPDVFAAAGVHSGVATGTASDVASAFAAMRGEVAPARGAAGGRRIVFHGVEDRTVHPANAGHLLPEDVQGARRRVGRTPGGRIYQRRTLTGADGRPGSELWLVEGAGHAWSGGHAGGSYTDPAGPDASAAMVRFFLAGA</sequence>
<protein>
    <submittedName>
        <fullName evidence="4">Esterase</fullName>
    </submittedName>
</protein>
<evidence type="ECO:0000256" key="3">
    <source>
        <dbReference type="SAM" id="MobiDB-lite"/>
    </source>
</evidence>
<dbReference type="EMBL" id="QFPW01000002">
    <property type="protein sequence ID" value="PZQ51335.1"/>
    <property type="molecule type" value="Genomic_DNA"/>
</dbReference>
<dbReference type="InterPro" id="IPR050955">
    <property type="entry name" value="Plant_Biomass_Hydrol_Est"/>
</dbReference>
<proteinExistence type="predicted"/>
<dbReference type="NCBIfam" id="TIGR01840">
    <property type="entry name" value="esterase_phb"/>
    <property type="match status" value="1"/>
</dbReference>
<dbReference type="GO" id="GO:0005576">
    <property type="term" value="C:extracellular region"/>
    <property type="evidence" value="ECO:0007669"/>
    <property type="project" value="InterPro"/>
</dbReference>
<evidence type="ECO:0000256" key="1">
    <source>
        <dbReference type="ARBA" id="ARBA00022729"/>
    </source>
</evidence>
<accession>A0A2W5NKF4</accession>
<dbReference type="AlphaFoldDB" id="A0A2W5NKF4"/>
<keyword evidence="2" id="KW-0378">Hydrolase</keyword>
<feature type="region of interest" description="Disordered" evidence="3">
    <location>
        <begin position="1"/>
        <end position="31"/>
    </location>
</feature>